<dbReference type="SUPFAM" id="SSF55729">
    <property type="entry name" value="Acyl-CoA N-acyltransferases (Nat)"/>
    <property type="match status" value="1"/>
</dbReference>
<gene>
    <name evidence="2" type="ORF">SAMN06295970_102112</name>
</gene>
<evidence type="ECO:0000313" key="3">
    <source>
        <dbReference type="Proteomes" id="UP001158049"/>
    </source>
</evidence>
<organism evidence="2 3">
    <name type="scientific">Noviherbaspirillum suwonense</name>
    <dbReference type="NCBI Taxonomy" id="1224511"/>
    <lineage>
        <taxon>Bacteria</taxon>
        <taxon>Pseudomonadati</taxon>
        <taxon>Pseudomonadota</taxon>
        <taxon>Betaproteobacteria</taxon>
        <taxon>Burkholderiales</taxon>
        <taxon>Oxalobacteraceae</taxon>
        <taxon>Noviherbaspirillum</taxon>
    </lineage>
</organism>
<accession>A0ABY1PVK3</accession>
<dbReference type="InterPro" id="IPR016181">
    <property type="entry name" value="Acyl_CoA_acyltransferase"/>
</dbReference>
<evidence type="ECO:0000259" key="1">
    <source>
        <dbReference type="PROSITE" id="PS51186"/>
    </source>
</evidence>
<feature type="domain" description="N-acetyltransferase" evidence="1">
    <location>
        <begin position="3"/>
        <end position="140"/>
    </location>
</feature>
<keyword evidence="3" id="KW-1185">Reference proteome</keyword>
<dbReference type="InterPro" id="IPR039143">
    <property type="entry name" value="GNPNAT1-like"/>
</dbReference>
<reference evidence="2 3" key="1">
    <citation type="submission" date="2017-05" db="EMBL/GenBank/DDBJ databases">
        <authorList>
            <person name="Varghese N."/>
            <person name="Submissions S."/>
        </authorList>
    </citation>
    <scope>NUCLEOTIDE SEQUENCE [LARGE SCALE GENOMIC DNA]</scope>
    <source>
        <strain evidence="2 3">DSM 26001</strain>
    </source>
</reference>
<name>A0ABY1PVK3_9BURK</name>
<dbReference type="Proteomes" id="UP001158049">
    <property type="component" value="Unassembled WGS sequence"/>
</dbReference>
<dbReference type="PROSITE" id="PS51186">
    <property type="entry name" value="GNAT"/>
    <property type="match status" value="1"/>
</dbReference>
<dbReference type="CDD" id="cd04301">
    <property type="entry name" value="NAT_SF"/>
    <property type="match status" value="1"/>
</dbReference>
<evidence type="ECO:0000313" key="2">
    <source>
        <dbReference type="EMBL" id="SMP48134.1"/>
    </source>
</evidence>
<dbReference type="Gene3D" id="3.40.630.30">
    <property type="match status" value="1"/>
</dbReference>
<comment type="caution">
    <text evidence="2">The sequence shown here is derived from an EMBL/GenBank/DDBJ whole genome shotgun (WGS) entry which is preliminary data.</text>
</comment>
<sequence length="142" mass="15050">MSVTVLTGSWASLGDAASGIRHEVFVREQNVPVELEMDAFDAVSIHALALDGETALGTGRLLPDGHIGRMAVRREARGAGVGSLLLQALMQAAQRRGDAAVVLNAQLTARGFYERHGFAPEGAVFMDAGIEHIAMRRAFVPG</sequence>
<proteinExistence type="predicted"/>
<dbReference type="Pfam" id="PF13673">
    <property type="entry name" value="Acetyltransf_10"/>
    <property type="match status" value="1"/>
</dbReference>
<protein>
    <submittedName>
        <fullName evidence="2">Predicted N-acyltransferase, GNAT family</fullName>
    </submittedName>
</protein>
<dbReference type="InterPro" id="IPR000182">
    <property type="entry name" value="GNAT_dom"/>
</dbReference>
<dbReference type="EMBL" id="FXUL01000002">
    <property type="protein sequence ID" value="SMP48134.1"/>
    <property type="molecule type" value="Genomic_DNA"/>
</dbReference>
<dbReference type="RefSeq" id="WP_283440918.1">
    <property type="nucleotide sequence ID" value="NZ_FXUL01000002.1"/>
</dbReference>
<dbReference type="PANTHER" id="PTHR13355:SF11">
    <property type="entry name" value="GLUCOSAMINE 6-PHOSPHATE N-ACETYLTRANSFERASE"/>
    <property type="match status" value="1"/>
</dbReference>
<dbReference type="PANTHER" id="PTHR13355">
    <property type="entry name" value="GLUCOSAMINE 6-PHOSPHATE N-ACETYLTRANSFERASE"/>
    <property type="match status" value="1"/>
</dbReference>